<evidence type="ECO:0000313" key="2">
    <source>
        <dbReference type="Proteomes" id="UP001628281"/>
    </source>
</evidence>
<dbReference type="RefSeq" id="WP_407825445.1">
    <property type="nucleotide sequence ID" value="NZ_JBJLSN010000055.1"/>
</dbReference>
<dbReference type="Pfam" id="PF08822">
    <property type="entry name" value="DUF1804"/>
    <property type="match status" value="1"/>
</dbReference>
<keyword evidence="2" id="KW-1185">Reference proteome</keyword>
<accession>A0ABW8VE09</accession>
<reference evidence="1 2" key="1">
    <citation type="submission" date="2024-11" db="EMBL/GenBank/DDBJ databases">
        <title>Draft genome sequences of two bacteria associated to sugarcane roots in Colombia.</title>
        <authorList>
            <person name="Pardo-Diaz S."/>
            <person name="Masmela-Mendoza J."/>
            <person name="Delgadillo-Duran P."/>
            <person name="Bautista E.J."/>
            <person name="Rojas-Tapias D.F."/>
        </authorList>
    </citation>
    <scope>NUCLEOTIDE SEQUENCE [LARGE SCALE GENOMIC DNA]</scope>
    <source>
        <strain evidence="1 2">Ap18</strain>
    </source>
</reference>
<dbReference type="EMBL" id="JBJLSN010000055">
    <property type="protein sequence ID" value="MFL7904694.1"/>
    <property type="molecule type" value="Genomic_DNA"/>
</dbReference>
<evidence type="ECO:0000313" key="1">
    <source>
        <dbReference type="EMBL" id="MFL7904694.1"/>
    </source>
</evidence>
<dbReference type="InterPro" id="IPR014926">
    <property type="entry name" value="Phage_D3112_Orf24"/>
</dbReference>
<gene>
    <name evidence="1" type="ORF">ACJ41P_26440</name>
</gene>
<protein>
    <submittedName>
        <fullName evidence="1">DUF1804 family protein</fullName>
    </submittedName>
</protein>
<name>A0ABW8VE09_9PROT</name>
<proteinExistence type="predicted"/>
<organism evidence="1 2">
    <name type="scientific">Azospirillum argentinense</name>
    <dbReference type="NCBI Taxonomy" id="2970906"/>
    <lineage>
        <taxon>Bacteria</taxon>
        <taxon>Pseudomonadati</taxon>
        <taxon>Pseudomonadota</taxon>
        <taxon>Alphaproteobacteria</taxon>
        <taxon>Rhodospirillales</taxon>
        <taxon>Azospirillaceae</taxon>
        <taxon>Azospirillum</taxon>
    </lineage>
</organism>
<comment type="caution">
    <text evidence="1">The sequence shown here is derived from an EMBL/GenBank/DDBJ whole genome shotgun (WGS) entry which is preliminary data.</text>
</comment>
<sequence length="166" mass="17990">MAHPPETRQRLRQIYIYDRLSLEAAADKAGVPLGTARRWKAAAEAEGDDWERARSAASLSSAGAGAVAQIVLQDFLTLHQSVTGEVMNLPAESALAKAEAMSRLADAFTKTMNAVAKAAPDLHRFAVASELLQELARFVADRYPQHTIAMAEVLEPFALDVAKRYG</sequence>
<dbReference type="Proteomes" id="UP001628281">
    <property type="component" value="Unassembled WGS sequence"/>
</dbReference>